<accession>A0A2A6BXE1</accession>
<dbReference type="OrthoDB" id="10252354at2759"/>
<protein>
    <recommendedName>
        <fullName evidence="9">mitogen-activated protein kinase kinase</fullName>
        <ecNumber evidence="9">2.7.12.2</ecNumber>
    </recommendedName>
</protein>
<keyword evidence="4" id="KW-0547">Nucleotide-binding</keyword>
<evidence type="ECO:0000256" key="5">
    <source>
        <dbReference type="ARBA" id="ARBA00022777"/>
    </source>
</evidence>
<dbReference type="GO" id="GO:0004674">
    <property type="term" value="F:protein serine/threonine kinase activity"/>
    <property type="evidence" value="ECO:0007669"/>
    <property type="project" value="UniProtKB-KW"/>
</dbReference>
<evidence type="ECO:0000313" key="13">
    <source>
        <dbReference type="EnsemblMetazoa" id="PPA19161.1"/>
    </source>
</evidence>
<dbReference type="FunFam" id="1.10.510.10:FF:002295">
    <property type="match status" value="1"/>
</dbReference>
<dbReference type="PANTHER" id="PTHR47238:SF4">
    <property type="entry name" value="MITOGEN-ACTIVATED PROTEIN KINASE KINASE 5"/>
    <property type="match status" value="1"/>
</dbReference>
<dbReference type="GO" id="GO:0000165">
    <property type="term" value="P:MAPK cascade"/>
    <property type="evidence" value="ECO:0000318"/>
    <property type="project" value="GO_Central"/>
</dbReference>
<evidence type="ECO:0000256" key="7">
    <source>
        <dbReference type="ARBA" id="ARBA00023137"/>
    </source>
</evidence>
<dbReference type="PROSITE" id="PS00108">
    <property type="entry name" value="PROTEIN_KINASE_ST"/>
    <property type="match status" value="1"/>
</dbReference>
<dbReference type="AlphaFoldDB" id="A0A2A6BXE1"/>
<organism evidence="13 14">
    <name type="scientific">Pristionchus pacificus</name>
    <name type="common">Parasitic nematode worm</name>
    <dbReference type="NCBI Taxonomy" id="54126"/>
    <lineage>
        <taxon>Eukaryota</taxon>
        <taxon>Metazoa</taxon>
        <taxon>Ecdysozoa</taxon>
        <taxon>Nematoda</taxon>
        <taxon>Chromadorea</taxon>
        <taxon>Rhabditida</taxon>
        <taxon>Rhabditina</taxon>
        <taxon>Diplogasteromorpha</taxon>
        <taxon>Diplogasteroidea</taxon>
        <taxon>Neodiplogasteridae</taxon>
        <taxon>Pristionchus</taxon>
    </lineage>
</organism>
<dbReference type="GO" id="GO:0004713">
    <property type="term" value="F:protein tyrosine kinase activity"/>
    <property type="evidence" value="ECO:0007669"/>
    <property type="project" value="UniProtKB-KW"/>
</dbReference>
<evidence type="ECO:0000256" key="8">
    <source>
        <dbReference type="ARBA" id="ARBA00038035"/>
    </source>
</evidence>
<keyword evidence="5" id="KW-0418">Kinase</keyword>
<keyword evidence="2" id="KW-0597">Phosphoprotein</keyword>
<evidence type="ECO:0000256" key="2">
    <source>
        <dbReference type="ARBA" id="ARBA00022553"/>
    </source>
</evidence>
<dbReference type="PROSITE" id="PS50011">
    <property type="entry name" value="PROTEIN_KINASE_DOM"/>
    <property type="match status" value="1"/>
</dbReference>
<dbReference type="SUPFAM" id="SSF56112">
    <property type="entry name" value="Protein kinase-like (PK-like)"/>
    <property type="match status" value="1"/>
</dbReference>
<evidence type="ECO:0000256" key="1">
    <source>
        <dbReference type="ARBA" id="ARBA00022527"/>
    </source>
</evidence>
<evidence type="ECO:0000256" key="10">
    <source>
        <dbReference type="ARBA" id="ARBA00049014"/>
    </source>
</evidence>
<name>A0A2A6BXE1_PRIPA</name>
<evidence type="ECO:0000256" key="6">
    <source>
        <dbReference type="ARBA" id="ARBA00022840"/>
    </source>
</evidence>
<dbReference type="GO" id="GO:0005524">
    <property type="term" value="F:ATP binding"/>
    <property type="evidence" value="ECO:0007669"/>
    <property type="project" value="UniProtKB-KW"/>
</dbReference>
<sequence>MNPLGLNLREEQQRIDERETDELLANEEGKFHIDEHTVVDFERKDIVIDDTGRLGEGGFSDGVYKGTFKHSTMDKCIPIAVKLMRIEDRQNRRNNLRGISERTHETKVLRKVANHKNVVALYGFVNYDMAFYMCMELMDASLLEVREIIYDSARGERMAKQQLEQFLGSVTVSVVDALAFFRNEARVIHGDLKPANVLLNDRGEVKLCDFGVSKKLQTAVTKTRADTNYVGTHSYMAPERFDSKTYGITRGYGSKSEVWSLGIMLIELATGVHPYGGIGETFLSDVITDASQQPPRLTDNEYSTRMRNFIDSCLFKSEADRSSVLPYIPDETTKPELPEETNNVQSKKFYTFNARRAQSDRNACVKEVLDHIRDGLPWIRSKIK</sequence>
<dbReference type="PANTHER" id="PTHR47238">
    <property type="entry name" value="MITOGEN-ACTIVATED PROTEIN KINASE KINASE 5"/>
    <property type="match status" value="1"/>
</dbReference>
<keyword evidence="3" id="KW-0808">Transferase</keyword>
<keyword evidence="6" id="KW-0067">ATP-binding</keyword>
<reference evidence="14" key="1">
    <citation type="journal article" date="2008" name="Nat. Genet.">
        <title>The Pristionchus pacificus genome provides a unique perspective on nematode lifestyle and parasitism.</title>
        <authorList>
            <person name="Dieterich C."/>
            <person name="Clifton S.W."/>
            <person name="Schuster L.N."/>
            <person name="Chinwalla A."/>
            <person name="Delehaunty K."/>
            <person name="Dinkelacker I."/>
            <person name="Fulton L."/>
            <person name="Fulton R."/>
            <person name="Godfrey J."/>
            <person name="Minx P."/>
            <person name="Mitreva M."/>
            <person name="Roeseler W."/>
            <person name="Tian H."/>
            <person name="Witte H."/>
            <person name="Yang S.P."/>
            <person name="Wilson R.K."/>
            <person name="Sommer R.J."/>
        </authorList>
    </citation>
    <scope>NUCLEOTIDE SEQUENCE [LARGE SCALE GENOMIC DNA]</scope>
    <source>
        <strain evidence="14">PS312</strain>
    </source>
</reference>
<comment type="catalytic activity">
    <reaction evidence="11">
        <text>L-threonyl-[protein] + ATP = O-phospho-L-threonyl-[protein] + ADP + H(+)</text>
        <dbReference type="Rhea" id="RHEA:46608"/>
        <dbReference type="Rhea" id="RHEA-COMP:11060"/>
        <dbReference type="Rhea" id="RHEA-COMP:11605"/>
        <dbReference type="ChEBI" id="CHEBI:15378"/>
        <dbReference type="ChEBI" id="CHEBI:30013"/>
        <dbReference type="ChEBI" id="CHEBI:30616"/>
        <dbReference type="ChEBI" id="CHEBI:61977"/>
        <dbReference type="ChEBI" id="CHEBI:456216"/>
        <dbReference type="EC" id="2.7.12.2"/>
    </reaction>
</comment>
<comment type="similarity">
    <text evidence="8">Belongs to the protein kinase superfamily. STE Ser/Thr protein kinase family. MAP kinase kinase subfamily.</text>
</comment>
<dbReference type="EnsemblMetazoa" id="PPA19161.1">
    <property type="protein sequence ID" value="PPA19161.1"/>
    <property type="gene ID" value="WBGene00108715"/>
</dbReference>
<keyword evidence="14" id="KW-1185">Reference proteome</keyword>
<reference evidence="13" key="2">
    <citation type="submission" date="2022-06" db="UniProtKB">
        <authorList>
            <consortium name="EnsemblMetazoa"/>
        </authorList>
    </citation>
    <scope>IDENTIFICATION</scope>
    <source>
        <strain evidence="13">PS312</strain>
    </source>
</reference>
<dbReference type="InterPro" id="IPR000719">
    <property type="entry name" value="Prot_kinase_dom"/>
</dbReference>
<comment type="catalytic activity">
    <reaction evidence="10">
        <text>L-seryl-[protein] + ATP = O-phospho-L-seryl-[protein] + ADP + H(+)</text>
        <dbReference type="Rhea" id="RHEA:17989"/>
        <dbReference type="Rhea" id="RHEA-COMP:9863"/>
        <dbReference type="Rhea" id="RHEA-COMP:11604"/>
        <dbReference type="ChEBI" id="CHEBI:15378"/>
        <dbReference type="ChEBI" id="CHEBI:29999"/>
        <dbReference type="ChEBI" id="CHEBI:30616"/>
        <dbReference type="ChEBI" id="CHEBI:83421"/>
        <dbReference type="ChEBI" id="CHEBI:456216"/>
        <dbReference type="EC" id="2.7.12.2"/>
    </reaction>
</comment>
<evidence type="ECO:0000256" key="4">
    <source>
        <dbReference type="ARBA" id="ARBA00022741"/>
    </source>
</evidence>
<dbReference type="InterPro" id="IPR011009">
    <property type="entry name" value="Kinase-like_dom_sf"/>
</dbReference>
<dbReference type="InterPro" id="IPR008271">
    <property type="entry name" value="Ser/Thr_kinase_AS"/>
</dbReference>
<dbReference type="Gene3D" id="1.10.510.10">
    <property type="entry name" value="Transferase(Phosphotransferase) domain 1"/>
    <property type="match status" value="1"/>
</dbReference>
<dbReference type="EC" id="2.7.12.2" evidence="9"/>
<evidence type="ECO:0000313" key="14">
    <source>
        <dbReference type="Proteomes" id="UP000005239"/>
    </source>
</evidence>
<keyword evidence="1" id="KW-0723">Serine/threonine-protein kinase</keyword>
<keyword evidence="7" id="KW-0829">Tyrosine-protein kinase</keyword>
<comment type="catalytic activity">
    <reaction evidence="12">
        <text>L-tyrosyl-[protein] + ATP = O-phospho-L-tyrosyl-[protein] + ADP + H(+)</text>
        <dbReference type="Rhea" id="RHEA:10596"/>
        <dbReference type="Rhea" id="RHEA-COMP:10136"/>
        <dbReference type="Rhea" id="RHEA-COMP:20101"/>
        <dbReference type="ChEBI" id="CHEBI:15378"/>
        <dbReference type="ChEBI" id="CHEBI:30616"/>
        <dbReference type="ChEBI" id="CHEBI:46858"/>
        <dbReference type="ChEBI" id="CHEBI:61978"/>
        <dbReference type="ChEBI" id="CHEBI:456216"/>
        <dbReference type="EC" id="2.7.12.2"/>
    </reaction>
</comment>
<gene>
    <name evidence="13" type="primary">WBGene00108715</name>
</gene>
<evidence type="ECO:0000256" key="11">
    <source>
        <dbReference type="ARBA" id="ARBA00049299"/>
    </source>
</evidence>
<evidence type="ECO:0000256" key="9">
    <source>
        <dbReference type="ARBA" id="ARBA00038999"/>
    </source>
</evidence>
<evidence type="ECO:0000256" key="3">
    <source>
        <dbReference type="ARBA" id="ARBA00022679"/>
    </source>
</evidence>
<dbReference type="InterPro" id="IPR052468">
    <property type="entry name" value="Dual_spec_MAPK_kinase"/>
</dbReference>
<evidence type="ECO:0000256" key="12">
    <source>
        <dbReference type="ARBA" id="ARBA00051693"/>
    </source>
</evidence>
<proteinExistence type="inferred from homology"/>
<dbReference type="Proteomes" id="UP000005239">
    <property type="component" value="Unassembled WGS sequence"/>
</dbReference>
<dbReference type="Pfam" id="PF00069">
    <property type="entry name" value="Pkinase"/>
    <property type="match status" value="1"/>
</dbReference>
<dbReference type="SMART" id="SM00220">
    <property type="entry name" value="S_TKc"/>
    <property type="match status" value="1"/>
</dbReference>
<accession>A0A8R1YHK2</accession>
<dbReference type="GO" id="GO:0004708">
    <property type="term" value="F:MAP kinase kinase activity"/>
    <property type="evidence" value="ECO:0000318"/>
    <property type="project" value="GO_Central"/>
</dbReference>